<dbReference type="Proteomes" id="UP000005402">
    <property type="component" value="Unassembled WGS sequence"/>
</dbReference>
<keyword evidence="1" id="KW-0472">Membrane</keyword>
<dbReference type="SUPFAM" id="SSF47413">
    <property type="entry name" value="lambda repressor-like DNA-binding domains"/>
    <property type="match status" value="1"/>
</dbReference>
<dbReference type="Pfam" id="PF01381">
    <property type="entry name" value="HTH_3"/>
    <property type="match status" value="1"/>
</dbReference>
<name>A0ABP2N9W4_9FLAO</name>
<keyword evidence="1" id="KW-0812">Transmembrane</keyword>
<evidence type="ECO:0000259" key="2">
    <source>
        <dbReference type="PROSITE" id="PS50943"/>
    </source>
</evidence>
<protein>
    <recommendedName>
        <fullName evidence="2">HTH cro/C1-type domain-containing protein</fullName>
    </recommendedName>
</protein>
<sequence>MYYYLNTNFSIVYNSKYVYICNIINNITFVNTITIYFYKQNAMDNFVNRLEFILHNYDYSASSFADKVGVQRSSLSHLLSGRNKPSLDFILKINEAFPELSLEWLIKGTGNYLEKDNTTTITKIIQTPPSTPMTTPYSTDLFSAEKEEELAPSFVEKKEEITTEKTTSIHDQKEENSTENILPHFALGSNKGEIEQVIIFYKDGTFSQFKPR</sequence>
<proteinExistence type="predicted"/>
<evidence type="ECO:0000313" key="4">
    <source>
        <dbReference type="Proteomes" id="UP000005402"/>
    </source>
</evidence>
<dbReference type="InterPro" id="IPR001387">
    <property type="entry name" value="Cro/C1-type_HTH"/>
</dbReference>
<reference evidence="3" key="1">
    <citation type="submission" date="2012-07" db="EMBL/GenBank/DDBJ databases">
        <title>The Genome Sequence of Myroides odoratimimus CCUG 10230.</title>
        <authorList>
            <consortium name="The Broad Institute Genome Sequencing Platform"/>
            <person name="Earl A."/>
            <person name="Ward D."/>
            <person name="Feldgarden M."/>
            <person name="Gevers D."/>
            <person name="Huys G."/>
            <person name="Walker B."/>
            <person name="Young S.K."/>
            <person name="Zeng Q."/>
            <person name="Gargeya S."/>
            <person name="Fitzgerald M."/>
            <person name="Haas B."/>
            <person name="Abouelleil A."/>
            <person name="Alvarado L."/>
            <person name="Arachchi H.M."/>
            <person name="Berlin A.M."/>
            <person name="Chapman S.B."/>
            <person name="Goldberg J."/>
            <person name="Griggs A."/>
            <person name="Gujja S."/>
            <person name="Hansen M."/>
            <person name="Howarth C."/>
            <person name="Imamovic A."/>
            <person name="Larimer J."/>
            <person name="McCowen C."/>
            <person name="Montmayeur A."/>
            <person name="Murphy C."/>
            <person name="Neiman D."/>
            <person name="Pearson M."/>
            <person name="Priest M."/>
            <person name="Roberts A."/>
            <person name="Saif S."/>
            <person name="Shea T."/>
            <person name="Sisk P."/>
            <person name="Sykes S."/>
            <person name="Wortman J."/>
            <person name="Nusbaum C."/>
            <person name="Birren B."/>
        </authorList>
    </citation>
    <scope>NUCLEOTIDE SEQUENCE [LARGE SCALE GENOMIC DNA]</scope>
    <source>
        <strain evidence="3">CCUG 10230</strain>
    </source>
</reference>
<gene>
    <name evidence="3" type="ORF">HMPREF9712_02135</name>
</gene>
<dbReference type="EMBL" id="AGEC02000012">
    <property type="protein sequence ID" value="EHO08473.1"/>
    <property type="molecule type" value="Genomic_DNA"/>
</dbReference>
<feature type="transmembrane region" description="Helical" evidence="1">
    <location>
        <begin position="17"/>
        <end position="38"/>
    </location>
</feature>
<comment type="caution">
    <text evidence="3">The sequence shown here is derived from an EMBL/GenBank/DDBJ whole genome shotgun (WGS) entry which is preliminary data.</text>
</comment>
<dbReference type="PROSITE" id="PS50943">
    <property type="entry name" value="HTH_CROC1"/>
    <property type="match status" value="1"/>
</dbReference>
<keyword evidence="1" id="KW-1133">Transmembrane helix</keyword>
<keyword evidence="4" id="KW-1185">Reference proteome</keyword>
<feature type="domain" description="HTH cro/C1-type" evidence="2">
    <location>
        <begin position="64"/>
        <end position="105"/>
    </location>
</feature>
<dbReference type="Gene3D" id="1.10.260.40">
    <property type="entry name" value="lambda repressor-like DNA-binding domains"/>
    <property type="match status" value="1"/>
</dbReference>
<dbReference type="InterPro" id="IPR010982">
    <property type="entry name" value="Lambda_DNA-bd_dom_sf"/>
</dbReference>
<accession>A0ABP2N9W4</accession>
<evidence type="ECO:0000313" key="3">
    <source>
        <dbReference type="EMBL" id="EHO08473.1"/>
    </source>
</evidence>
<dbReference type="CDD" id="cd00093">
    <property type="entry name" value="HTH_XRE"/>
    <property type="match status" value="1"/>
</dbReference>
<organism evidence="3 4">
    <name type="scientific">Myroides odoratimimus CCUG 10230</name>
    <dbReference type="NCBI Taxonomy" id="883150"/>
    <lineage>
        <taxon>Bacteria</taxon>
        <taxon>Pseudomonadati</taxon>
        <taxon>Bacteroidota</taxon>
        <taxon>Flavobacteriia</taxon>
        <taxon>Flavobacteriales</taxon>
        <taxon>Flavobacteriaceae</taxon>
        <taxon>Myroides</taxon>
    </lineage>
</organism>
<evidence type="ECO:0000256" key="1">
    <source>
        <dbReference type="SAM" id="Phobius"/>
    </source>
</evidence>
<dbReference type="SMART" id="SM00530">
    <property type="entry name" value="HTH_XRE"/>
    <property type="match status" value="1"/>
</dbReference>